<feature type="transmembrane region" description="Helical" evidence="8">
    <location>
        <begin position="125"/>
        <end position="143"/>
    </location>
</feature>
<dbReference type="PANTHER" id="PTHR42682">
    <property type="entry name" value="HYDROGENASE-4 COMPONENT F"/>
    <property type="match status" value="1"/>
</dbReference>
<sequence length="579" mass="61432">MNLPEFAVGAALLVPLGLVLAVMIPGTRAAGTWLAPWAALPALGLGLGTGATLHWKSVLLGMWLYVPDTATHTYLIFTGALWLCAGLFARGYLRDDSNRTSFWGFYLATLTGNVGAVLAMDVASFYLFFAMMTFCAYGLIVHVRDERAAGAARVYIVMALLGEVCLLAAFFLTVGIRINLMLVDVVQVVSESGSRDLIVVLVLVGFGVKVGALLLHMWLPLAHPVAPAPASAVLSGAIIKVGVLGWMRFLPLREVSLPTAGTVCVVMGLAAAFYAVAVGLTQREAKTVLAYSSVSQMGFITLAVGLALGSPGAAPMLMGSVLVYAVHHSMAKGLLFLGAGLLPATGWRGWRGGLVLAGLGWSALEIAGAPLTSGALAKLSLKSAEATANGPESIPVLLSLAAVGSTLLMARFLERVVAESPERGESRAGWMGVSWGLLFAVDAALLFGSPVGREELPRLLEPKNLVSAAWPVLVGAGVCALAWGLRRRLGWRLPRIPAGDVLWPLMRVIQPAWRLLTAGAEREPVGQGKTSEHFQQGVERLQRFLLDEVDQAEARLSRLRQVGLALLVWLAVFLLLLIR</sequence>
<feature type="transmembrane region" description="Helical" evidence="8">
    <location>
        <begin position="321"/>
        <end position="342"/>
    </location>
</feature>
<keyword evidence="2" id="KW-1003">Cell membrane</keyword>
<feature type="transmembrane region" description="Helical" evidence="8">
    <location>
        <begin position="231"/>
        <end position="249"/>
    </location>
</feature>
<feature type="transmembrane region" description="Helical" evidence="8">
    <location>
        <begin position="198"/>
        <end position="219"/>
    </location>
</feature>
<feature type="transmembrane region" description="Helical" evidence="8">
    <location>
        <begin position="468"/>
        <end position="485"/>
    </location>
</feature>
<reference evidence="10 11" key="1">
    <citation type="submission" date="2021-02" db="EMBL/GenBank/DDBJ databases">
        <title>De Novo genome assembly of isolated myxobacteria.</title>
        <authorList>
            <person name="Stevens D.C."/>
        </authorList>
    </citation>
    <scope>NUCLEOTIDE SEQUENCE [LARGE SCALE GENOMIC DNA]</scope>
    <source>
        <strain evidence="10 11">SCHIC003</strain>
    </source>
</reference>
<feature type="transmembrane region" description="Helical" evidence="8">
    <location>
        <begin position="288"/>
        <end position="309"/>
    </location>
</feature>
<keyword evidence="5" id="KW-0560">Oxidoreductase</keyword>
<keyword evidence="4 8" id="KW-1133">Transmembrane helix</keyword>
<keyword evidence="6 8" id="KW-0472">Membrane</keyword>
<protein>
    <recommendedName>
        <fullName evidence="9">NADH:quinone oxidoreductase/Mrp antiporter transmembrane domain-containing protein</fullName>
    </recommendedName>
</protein>
<evidence type="ECO:0000256" key="6">
    <source>
        <dbReference type="ARBA" id="ARBA00023136"/>
    </source>
</evidence>
<feature type="transmembrane region" description="Helical" evidence="8">
    <location>
        <begin position="6"/>
        <end position="26"/>
    </location>
</feature>
<evidence type="ECO:0000256" key="7">
    <source>
        <dbReference type="RuleBase" id="RU000320"/>
    </source>
</evidence>
<feature type="domain" description="NADH:quinone oxidoreductase/Mrp antiporter transmembrane" evidence="9">
    <location>
        <begin position="119"/>
        <end position="341"/>
    </location>
</feature>
<feature type="transmembrane region" description="Helical" evidence="8">
    <location>
        <begin position="155"/>
        <end position="178"/>
    </location>
</feature>
<evidence type="ECO:0000313" key="11">
    <source>
        <dbReference type="Proteomes" id="UP000663090"/>
    </source>
</evidence>
<dbReference type="PANTHER" id="PTHR42682:SF4">
    <property type="entry name" value="NADH-UBIQUINONE_PLASTOQUINONE"/>
    <property type="match status" value="1"/>
</dbReference>
<accession>A0ABX7N342</accession>
<dbReference type="InterPro" id="IPR052175">
    <property type="entry name" value="ComplexI-like_HydComp"/>
</dbReference>
<proteinExistence type="predicted"/>
<feature type="transmembrane region" description="Helical" evidence="8">
    <location>
        <begin position="393"/>
        <end position="410"/>
    </location>
</feature>
<keyword evidence="11" id="KW-1185">Reference proteome</keyword>
<comment type="subcellular location">
    <subcellularLocation>
        <location evidence="1">Cell membrane</location>
        <topology evidence="1">Multi-pass membrane protein</topology>
    </subcellularLocation>
    <subcellularLocation>
        <location evidence="7">Membrane</location>
        <topology evidence="7">Multi-pass membrane protein</topology>
    </subcellularLocation>
</comment>
<dbReference type="RefSeq" id="WP_206714841.1">
    <property type="nucleotide sequence ID" value="NZ_CP071091.1"/>
</dbReference>
<feature type="transmembrane region" description="Helical" evidence="8">
    <location>
        <begin position="73"/>
        <end position="93"/>
    </location>
</feature>
<evidence type="ECO:0000256" key="2">
    <source>
        <dbReference type="ARBA" id="ARBA00022475"/>
    </source>
</evidence>
<dbReference type="InterPro" id="IPR001750">
    <property type="entry name" value="ND/Mrp_TM"/>
</dbReference>
<dbReference type="Pfam" id="PF00361">
    <property type="entry name" value="Proton_antipo_M"/>
    <property type="match status" value="1"/>
</dbReference>
<evidence type="ECO:0000256" key="5">
    <source>
        <dbReference type="ARBA" id="ARBA00023002"/>
    </source>
</evidence>
<dbReference type="Proteomes" id="UP000663090">
    <property type="component" value="Chromosome"/>
</dbReference>
<feature type="transmembrane region" description="Helical" evidence="8">
    <location>
        <begin position="562"/>
        <end position="578"/>
    </location>
</feature>
<evidence type="ECO:0000256" key="8">
    <source>
        <dbReference type="SAM" id="Phobius"/>
    </source>
</evidence>
<dbReference type="EMBL" id="CP071091">
    <property type="protein sequence ID" value="QSQ13136.1"/>
    <property type="molecule type" value="Genomic_DNA"/>
</dbReference>
<keyword evidence="3 7" id="KW-0812">Transmembrane</keyword>
<evidence type="ECO:0000256" key="4">
    <source>
        <dbReference type="ARBA" id="ARBA00022989"/>
    </source>
</evidence>
<evidence type="ECO:0000313" key="10">
    <source>
        <dbReference type="EMBL" id="QSQ13136.1"/>
    </source>
</evidence>
<gene>
    <name evidence="10" type="ORF">JY572_33075</name>
</gene>
<organism evidence="10 11">
    <name type="scientific">Myxococcus landrumensis</name>
    <dbReference type="NCBI Taxonomy" id="2813577"/>
    <lineage>
        <taxon>Bacteria</taxon>
        <taxon>Pseudomonadati</taxon>
        <taxon>Myxococcota</taxon>
        <taxon>Myxococcia</taxon>
        <taxon>Myxococcales</taxon>
        <taxon>Cystobacterineae</taxon>
        <taxon>Myxococcaceae</taxon>
        <taxon>Myxococcus</taxon>
    </lineage>
</organism>
<name>A0ABX7N342_9BACT</name>
<feature type="transmembrane region" description="Helical" evidence="8">
    <location>
        <begin position="33"/>
        <end position="53"/>
    </location>
</feature>
<feature type="transmembrane region" description="Helical" evidence="8">
    <location>
        <begin position="354"/>
        <end position="373"/>
    </location>
</feature>
<evidence type="ECO:0000256" key="1">
    <source>
        <dbReference type="ARBA" id="ARBA00004651"/>
    </source>
</evidence>
<feature type="transmembrane region" description="Helical" evidence="8">
    <location>
        <begin position="255"/>
        <end position="276"/>
    </location>
</feature>
<feature type="transmembrane region" description="Helical" evidence="8">
    <location>
        <begin position="430"/>
        <end position="448"/>
    </location>
</feature>
<feature type="transmembrane region" description="Helical" evidence="8">
    <location>
        <begin position="100"/>
        <end position="119"/>
    </location>
</feature>
<evidence type="ECO:0000259" key="9">
    <source>
        <dbReference type="Pfam" id="PF00361"/>
    </source>
</evidence>
<evidence type="ECO:0000256" key="3">
    <source>
        <dbReference type="ARBA" id="ARBA00022692"/>
    </source>
</evidence>